<dbReference type="InterPro" id="IPR013780">
    <property type="entry name" value="Glyco_hydro_b"/>
</dbReference>
<dbReference type="AlphaFoldDB" id="A0A1M7JDD0"/>
<dbReference type="Gene3D" id="3.20.20.80">
    <property type="entry name" value="Glycosidases"/>
    <property type="match status" value="1"/>
</dbReference>
<evidence type="ECO:0000313" key="7">
    <source>
        <dbReference type="EMBL" id="SHM50974.1"/>
    </source>
</evidence>
<dbReference type="InterPro" id="IPR033453">
    <property type="entry name" value="Glyco_hydro_30_TIM-barrel"/>
</dbReference>
<evidence type="ECO:0000259" key="6">
    <source>
        <dbReference type="Pfam" id="PF17189"/>
    </source>
</evidence>
<dbReference type="PANTHER" id="PTHR11069">
    <property type="entry name" value="GLUCOSYLCERAMIDASE"/>
    <property type="match status" value="1"/>
</dbReference>
<evidence type="ECO:0000256" key="2">
    <source>
        <dbReference type="ARBA" id="ARBA00022729"/>
    </source>
</evidence>
<sequence length="446" mass="51216">MKITSITTNYSEDRFLETTSVVQGMEVGCMNVVNLYPDVMYQKIRGFGGAFTESAGYTLSKLSKEKQKEIAEAYFGESGIGYTIGRTHINSCDFSLGNYAYVEDPEDKNLETFTRERDQLYIVPFIRLAQQVTTQKIEFLASPWSPPAFMKTNGEMNHGGKLKEEYRKLWAEYICRYIKDCLEDDIPVTMITVQNEPEATQEWDSCRYSAEEEMEFVRDYLGPIMEEQGLGDVKIYIWDHNKEVMYERAQDILKDEKAAQYIAGVGFHWYTGDHFEAVSLVREQYPDKELLFTEGCVEYSRFMDSNDVYKAEMYAHDILGNLNAGMNGYIDWNLVLDEKGGPNHVNNLCAAPIMCDCNEGTYEKRLAYYYVGHFSKYIRGGARRIAVTKYTEQIEVTAFMNPEGEKVVVLLNKQDRDIPVVLREYGIGTELTVKGHSIVTLIIEEN</sequence>
<dbReference type="EMBL" id="FRCP01000011">
    <property type="protein sequence ID" value="SHM50974.1"/>
    <property type="molecule type" value="Genomic_DNA"/>
</dbReference>
<dbReference type="InterPro" id="IPR017853">
    <property type="entry name" value="GH"/>
</dbReference>
<gene>
    <name evidence="7" type="ORF">SAMN02746066_02202</name>
</gene>
<dbReference type="STRING" id="1120996.SAMN02746066_02202"/>
<dbReference type="InterPro" id="IPR033452">
    <property type="entry name" value="GH30_C"/>
</dbReference>
<dbReference type="GO" id="GO:0016020">
    <property type="term" value="C:membrane"/>
    <property type="evidence" value="ECO:0007669"/>
    <property type="project" value="GOC"/>
</dbReference>
<feature type="domain" description="Glycosyl hydrolase family 30 beta sandwich" evidence="6">
    <location>
        <begin position="381"/>
        <end position="441"/>
    </location>
</feature>
<dbReference type="OrthoDB" id="9806701at2"/>
<organism evidence="7 8">
    <name type="scientific">Anaerosporobacter mobilis DSM 15930</name>
    <dbReference type="NCBI Taxonomy" id="1120996"/>
    <lineage>
        <taxon>Bacteria</taxon>
        <taxon>Bacillati</taxon>
        <taxon>Bacillota</taxon>
        <taxon>Clostridia</taxon>
        <taxon>Lachnospirales</taxon>
        <taxon>Lachnospiraceae</taxon>
        <taxon>Anaerosporobacter</taxon>
    </lineage>
</organism>
<feature type="domain" description="Glycosyl hydrolase family 30 TIM-barrel" evidence="5">
    <location>
        <begin position="44"/>
        <end position="378"/>
    </location>
</feature>
<evidence type="ECO:0000256" key="3">
    <source>
        <dbReference type="ARBA" id="ARBA00022801"/>
    </source>
</evidence>
<dbReference type="Pfam" id="PF17189">
    <property type="entry name" value="Glyco_hydro_30C"/>
    <property type="match status" value="1"/>
</dbReference>
<dbReference type="GO" id="GO:0004348">
    <property type="term" value="F:glucosylceramidase activity"/>
    <property type="evidence" value="ECO:0007669"/>
    <property type="project" value="InterPro"/>
</dbReference>
<evidence type="ECO:0000313" key="8">
    <source>
        <dbReference type="Proteomes" id="UP000184038"/>
    </source>
</evidence>
<evidence type="ECO:0000259" key="5">
    <source>
        <dbReference type="Pfam" id="PF02055"/>
    </source>
</evidence>
<name>A0A1M7JDD0_9FIRM</name>
<dbReference type="PANTHER" id="PTHR11069:SF23">
    <property type="entry name" value="LYSOSOMAL ACID GLUCOSYLCERAMIDASE"/>
    <property type="match status" value="1"/>
</dbReference>
<protein>
    <submittedName>
        <fullName evidence="7">Glucosylceramidase</fullName>
    </submittedName>
</protein>
<evidence type="ECO:0000256" key="4">
    <source>
        <dbReference type="RuleBase" id="RU361188"/>
    </source>
</evidence>
<comment type="similarity">
    <text evidence="1 4">Belongs to the glycosyl hydrolase 30 family.</text>
</comment>
<dbReference type="GO" id="GO:0006680">
    <property type="term" value="P:glucosylceramide catabolic process"/>
    <property type="evidence" value="ECO:0007669"/>
    <property type="project" value="TreeGrafter"/>
</dbReference>
<keyword evidence="2" id="KW-0732">Signal</keyword>
<keyword evidence="8" id="KW-1185">Reference proteome</keyword>
<dbReference type="PRINTS" id="PR00843">
    <property type="entry name" value="GLHYDRLASE30"/>
</dbReference>
<dbReference type="Gene3D" id="2.60.40.1180">
    <property type="entry name" value="Golgi alpha-mannosidase II"/>
    <property type="match status" value="1"/>
</dbReference>
<keyword evidence="3 4" id="KW-0378">Hydrolase</keyword>
<dbReference type="InterPro" id="IPR001139">
    <property type="entry name" value="Glyco_hydro_30"/>
</dbReference>
<dbReference type="SUPFAM" id="SSF51445">
    <property type="entry name" value="(Trans)glycosidases"/>
    <property type="match status" value="1"/>
</dbReference>
<dbReference type="Pfam" id="PF02055">
    <property type="entry name" value="Glyco_hydro_30"/>
    <property type="match status" value="1"/>
</dbReference>
<dbReference type="RefSeq" id="WP_073287574.1">
    <property type="nucleotide sequence ID" value="NZ_FRCP01000011.1"/>
</dbReference>
<keyword evidence="4" id="KW-0326">Glycosidase</keyword>
<dbReference type="Proteomes" id="UP000184038">
    <property type="component" value="Unassembled WGS sequence"/>
</dbReference>
<accession>A0A1M7JDD0</accession>
<evidence type="ECO:0000256" key="1">
    <source>
        <dbReference type="ARBA" id="ARBA00005382"/>
    </source>
</evidence>
<reference evidence="7 8" key="1">
    <citation type="submission" date="2016-11" db="EMBL/GenBank/DDBJ databases">
        <authorList>
            <person name="Jaros S."/>
            <person name="Januszkiewicz K."/>
            <person name="Wedrychowicz H."/>
        </authorList>
    </citation>
    <scope>NUCLEOTIDE SEQUENCE [LARGE SCALE GENOMIC DNA]</scope>
    <source>
        <strain evidence="7 8">DSM 15930</strain>
    </source>
</reference>
<proteinExistence type="inferred from homology"/>